<name>A0A072NAG4_9GAMM</name>
<dbReference type="CDD" id="cd10150">
    <property type="entry name" value="CobN_like"/>
    <property type="match status" value="1"/>
</dbReference>
<dbReference type="Pfam" id="PF02514">
    <property type="entry name" value="CobN-Mg_chel"/>
    <property type="match status" value="3"/>
</dbReference>
<evidence type="ECO:0000313" key="4">
    <source>
        <dbReference type="Proteomes" id="UP000035057"/>
    </source>
</evidence>
<evidence type="ECO:0000259" key="2">
    <source>
        <dbReference type="Pfam" id="PF02514"/>
    </source>
</evidence>
<proteinExistence type="predicted"/>
<dbReference type="PANTHER" id="PTHR44119:SF4">
    <property type="entry name" value="AEROBIC COBALTOCHELATASE SUBUNIT COBN"/>
    <property type="match status" value="1"/>
</dbReference>
<dbReference type="STRING" id="1137280.D777_03211"/>
<feature type="domain" description="CobN/magnesium chelatase" evidence="2">
    <location>
        <begin position="868"/>
        <end position="1321"/>
    </location>
</feature>
<feature type="chain" id="PRO_5001680629" evidence="1">
    <location>
        <begin position="31"/>
        <end position="1412"/>
    </location>
</feature>
<evidence type="ECO:0000313" key="3">
    <source>
        <dbReference type="EMBL" id="KEF30035.1"/>
    </source>
</evidence>
<dbReference type="InterPro" id="IPR003672">
    <property type="entry name" value="CobN/Mg_chltase"/>
</dbReference>
<dbReference type="EMBL" id="ANIE01000009">
    <property type="protein sequence ID" value="KEF30035.1"/>
    <property type="molecule type" value="Genomic_DNA"/>
</dbReference>
<organism evidence="3 4">
    <name type="scientific">Marinobacter nitratireducens</name>
    <dbReference type="NCBI Taxonomy" id="1137280"/>
    <lineage>
        <taxon>Bacteria</taxon>
        <taxon>Pseudomonadati</taxon>
        <taxon>Pseudomonadota</taxon>
        <taxon>Gammaproteobacteria</taxon>
        <taxon>Pseudomonadales</taxon>
        <taxon>Marinobacteraceae</taxon>
        <taxon>Marinobacter</taxon>
    </lineage>
</organism>
<keyword evidence="4" id="KW-1185">Reference proteome</keyword>
<sequence length="1412" mass="155232">MARTHSPFVRAGVTMLVALCLMLTGLTARAATVVGLVSDRSAAEMAAGAHRFVEHYPGHRVILRTPEQVASLDDQAVRNLLARADALLVAAVFGDQVGRLEGLLREREHSRPVPLLAINGDRRLTRLSRLDGKAVLARAPDDTLTRLMAAPDPGADVRAHLASQVARFPGQARWLAGRALYQGRTPEHLDALLRWLLAQAGEELDVPALPPRELIRYYRHGESVGTASDLDLTAGPVVAVLDLDSGDRPGDRDLLDAACQALEARNLQCFSVLARWGGASLEAVRTLPDVVGPATLSGIVSLQDFTVGGGEGRQGVTEALTRLNVPVIKGIRLSDRTEYQWRLSVDGVPSDKVHYQLAMPELQGISQPMALAVAQPPETDPLTGVALTLTEPVQDRVEAMADRLSRWHRLQVKDNSDKRLAIIYYNHPPGRQNIGADNLDVPASLFEILHRLKEAGYTTGTLPESPEALLAQIQHQGVSLPDDPLGLRDMAPRVDSLSADDYLSYLQTLPMVVRQEIVHGPLGYVHERLEQAHELGQQELAMGLLDRGIRDLRHLIEHIQHPARDAALASLDHYESLWKTRLQQGGQVRALAAARDELAASGIPGLRGWGEAPGQSMVVDGHMVFPGLHFGNIFIGPQPPRGWEVDEELLHANTTFPPTHQYVGFYYWLRKKFEADALVYLGRHSTREFLPRRRAGLTEDDYPDILGGDLPLIYPYIVDGVGEGIQAKRRALAVMISHLTPPLAATELYDELLELRQLVETWEAANEPDSPTRERALKLLREKIQALDIRQDLEQEIAGEMGLSADQVSLDEISPELLVHEAGHYVTDMQEHFMPLGLHVFGQDWSQEMVDTMLESMTTEADAPALLWRQKLEASPSEERRQLLAALDGQFVPPGHGNDPLRTPDVLPTGRNFHALSDDLIPTRVAWSLASELIRNAGDSSEGSDALVLWASDTVRDEGVMVAFGLQLLGIRPVWNSRGIVKGLERVPLQAGTTTARRRNVVFTTSGLFRDLYGSQLVWLDRAVQLALAGAGTTIKWQYPELSHALDKALETLPPGQRLLGDEPLSLNGVAQRWVKDARALIATGISPADAGVEAAMRVFGTAPGAYGVGINRLSTRSGAWDDRRQLGEVYMRRMGHAYSQKSEGIPAQRAFQQQLLSVRRTYLGRASHLYGLLDNDDGFDFQGGLSNAVEHLRGEPPRNRVLQYADPDNPRIDSLQRALQVELRARNLNPQWLAPLMEHGYAGARTMAADFLDNLWGWQITSPQVVRSSVWDEVNEVYFKDRHGLGLDRFLSEGSNAHVKSHMQSVALLAAKRGYWQADPFTIRTLARDFAATIIDHGLPGNGHTRPGHPLMDWVAEQLAPSQREAFDDARQGGMVEAGNAAISRGNCAGHPGLKQVNQTSSVSCVTANGN</sequence>
<keyword evidence="1" id="KW-0732">Signal</keyword>
<feature type="domain" description="CobN/magnesium chelatase" evidence="2">
    <location>
        <begin position="608"/>
        <end position="858"/>
    </location>
</feature>
<comment type="caution">
    <text evidence="3">The sequence shown here is derived from an EMBL/GenBank/DDBJ whole genome shotgun (WGS) entry which is preliminary data.</text>
</comment>
<accession>A0A072NAG4</accession>
<dbReference type="Proteomes" id="UP000035057">
    <property type="component" value="Unassembled WGS sequence"/>
</dbReference>
<dbReference type="RefSeq" id="WP_227501792.1">
    <property type="nucleotide sequence ID" value="NZ_ANIE01000009.1"/>
</dbReference>
<reference evidence="3 4" key="1">
    <citation type="submission" date="2012-12" db="EMBL/GenBank/DDBJ databases">
        <title>Genome assembly of Marinobacter sp. AK21.</title>
        <authorList>
            <person name="Khatri I."/>
            <person name="Kumar R."/>
            <person name="Vaidya B."/>
            <person name="Subramanian S."/>
            <person name="Pinnaka A."/>
        </authorList>
    </citation>
    <scope>NUCLEOTIDE SEQUENCE [LARGE SCALE GENOMIC DNA]</scope>
    <source>
        <strain evidence="3 4">AK21</strain>
    </source>
</reference>
<evidence type="ECO:0000256" key="1">
    <source>
        <dbReference type="SAM" id="SignalP"/>
    </source>
</evidence>
<gene>
    <name evidence="3" type="ORF">D777_03211</name>
</gene>
<dbReference type="PANTHER" id="PTHR44119">
    <property type="entry name" value="MAGNESIUM-CHELATASE SUBUNIT CHLH, CHLOROPLASTIC"/>
    <property type="match status" value="1"/>
</dbReference>
<feature type="domain" description="CobN/magnesium chelatase" evidence="2">
    <location>
        <begin position="187"/>
        <end position="519"/>
    </location>
</feature>
<dbReference type="PATRIC" id="fig|1137280.3.peg.3027"/>
<feature type="signal peptide" evidence="1">
    <location>
        <begin position="1"/>
        <end position="30"/>
    </location>
</feature>
<protein>
    <submittedName>
        <fullName evidence="3">CobN component of cobalt chelatase involved in B12 biosynthesis</fullName>
    </submittedName>
</protein>